<name>A0A0B5HAJ5_9CAUD</name>
<proteinExistence type="predicted"/>
<dbReference type="GeneID" id="26625692"/>
<protein>
    <submittedName>
        <fullName evidence="1">Uncharacterized protein</fullName>
    </submittedName>
</protein>
<dbReference type="KEGG" id="vg:26625692"/>
<organism evidence="1 2">
    <name type="scientific">Vibrio phage phi 1</name>
    <dbReference type="NCBI Taxonomy" id="1589297"/>
    <lineage>
        <taxon>Viruses</taxon>
        <taxon>Duplodnaviria</taxon>
        <taxon>Heunggongvirae</taxon>
        <taxon>Uroviricota</taxon>
        <taxon>Caudoviricetes</taxon>
        <taxon>Schitoviridae</taxon>
        <taxon>Pacinivirus</taxon>
        <taxon>Pacinivirus phi1</taxon>
    </lineage>
</organism>
<evidence type="ECO:0000313" key="1">
    <source>
        <dbReference type="EMBL" id="AJF40754.1"/>
    </source>
</evidence>
<keyword evidence="2" id="KW-1185">Reference proteome</keyword>
<accession>A0A0B5HAJ5</accession>
<dbReference type="EMBL" id="KP280062">
    <property type="protein sequence ID" value="AJF40754.1"/>
    <property type="molecule type" value="Genomic_DNA"/>
</dbReference>
<sequence>MKLLNTYEKKALKPLKDVLSFWYLDKWYVQELYKTPAR</sequence>
<reference evidence="1 2" key="1">
    <citation type="submission" date="2014-12" db="EMBL/GenBank/DDBJ databases">
        <title>Complete genome sequences of three Vibrio cholerae specific bacteriophages.</title>
        <authorList>
            <person name="Bhandare S.G."/>
            <person name="Warry A."/>
            <person name="Emes R.D."/>
            <person name="Hooton S.P.T."/>
            <person name="Barrow P.A."/>
            <person name="Atterbury R.J."/>
        </authorList>
    </citation>
    <scope>NUCLEOTIDE SEQUENCE [LARGE SCALE GENOMIC DNA]</scope>
</reference>
<evidence type="ECO:0000313" key="2">
    <source>
        <dbReference type="Proteomes" id="UP000031803"/>
    </source>
</evidence>
<dbReference type="RefSeq" id="YP_009198614.1">
    <property type="nucleotide sequence ID" value="NC_028799.1"/>
</dbReference>
<dbReference type="Proteomes" id="UP000031803">
    <property type="component" value="Segment"/>
</dbReference>
<gene>
    <name evidence="1" type="ORF">SBVP1_0096</name>
</gene>